<feature type="transmembrane region" description="Helical" evidence="4">
    <location>
        <begin position="12"/>
        <end position="33"/>
    </location>
</feature>
<accession>A0A836CPA5</accession>
<evidence type="ECO:0000313" key="6">
    <source>
        <dbReference type="EMBL" id="KAG5192563.1"/>
    </source>
</evidence>
<gene>
    <name evidence="6" type="ORF">JKP88DRAFT_250715</name>
</gene>
<reference evidence="6" key="1">
    <citation type="submission" date="2021-02" db="EMBL/GenBank/DDBJ databases">
        <title>First Annotated Genome of the Yellow-green Alga Tribonema minus.</title>
        <authorList>
            <person name="Mahan K.M."/>
        </authorList>
    </citation>
    <scope>NUCLEOTIDE SEQUENCE</scope>
    <source>
        <strain evidence="6">UTEX B ZZ1240</strain>
    </source>
</reference>
<sequence length="469" mass="47773">MNWQGANAEALPQWLGTAFGVILIALLAVYLSIPPAKDANSLDVIDDCCSRSTCTGSNDVKAEPTPEMQDIAAELDIDVGDLHPETVSIMEQVVADADADESPHDEDPATDATNAQDEGAEDFEPAFTYSSSRRGSYCGSRRGSSAGLSGSQRPPSTTTSRRSSLSSQNVHSLQSSMDLAPGAAAALQEEHVTPQFMLCRAADGLILLASANAELEWPGGKLGRQAAISCLHELVATYAAAASQAGGADDAEHDESFLTKGEVTVHHRAVSGLLLLAAAPRDYPAALAAMLIQDARDVLLACAQHESGASAAKDGASSDGGAATTSDASSSGGATNGANDGAATTSDASSSGDSAAERRDWLYEQLAEPSRTAPWLASMADGMAALQRDYAQPAAPQNLARLLTGVAVPSPAALAKRDALFAAAAAQTAVAEGVGGEGGGRGGSPTGAGRALQPPLSPCRERSDSGELS</sequence>
<keyword evidence="7" id="KW-1185">Reference proteome</keyword>
<protein>
    <recommendedName>
        <fullName evidence="5">Longin domain-containing protein</fullName>
    </recommendedName>
</protein>
<feature type="compositionally biased region" description="Gly residues" evidence="3">
    <location>
        <begin position="433"/>
        <end position="446"/>
    </location>
</feature>
<feature type="compositionally biased region" description="Low complexity" evidence="3">
    <location>
        <begin position="130"/>
        <end position="176"/>
    </location>
</feature>
<evidence type="ECO:0000256" key="1">
    <source>
        <dbReference type="ARBA" id="ARBA00004370"/>
    </source>
</evidence>
<dbReference type="GO" id="GO:0016020">
    <property type="term" value="C:membrane"/>
    <property type="evidence" value="ECO:0007669"/>
    <property type="project" value="UniProtKB-SubCell"/>
</dbReference>
<evidence type="ECO:0000259" key="5">
    <source>
        <dbReference type="PROSITE" id="PS50859"/>
    </source>
</evidence>
<feature type="compositionally biased region" description="Basic and acidic residues" evidence="3">
    <location>
        <begin position="459"/>
        <end position="469"/>
    </location>
</feature>
<evidence type="ECO:0000256" key="2">
    <source>
        <dbReference type="ARBA" id="ARBA00023136"/>
    </source>
</evidence>
<feature type="compositionally biased region" description="Low complexity" evidence="3">
    <location>
        <begin position="310"/>
        <end position="354"/>
    </location>
</feature>
<dbReference type="AlphaFoldDB" id="A0A836CPA5"/>
<comment type="subcellular location">
    <subcellularLocation>
        <location evidence="1">Membrane</location>
    </subcellularLocation>
</comment>
<feature type="region of interest" description="Disordered" evidence="3">
    <location>
        <begin position="433"/>
        <end position="469"/>
    </location>
</feature>
<dbReference type="Proteomes" id="UP000664859">
    <property type="component" value="Unassembled WGS sequence"/>
</dbReference>
<feature type="domain" description="Longin" evidence="5">
    <location>
        <begin position="197"/>
        <end position="297"/>
    </location>
</feature>
<evidence type="ECO:0000256" key="4">
    <source>
        <dbReference type="SAM" id="Phobius"/>
    </source>
</evidence>
<evidence type="ECO:0000313" key="7">
    <source>
        <dbReference type="Proteomes" id="UP000664859"/>
    </source>
</evidence>
<keyword evidence="2 4" id="KW-0472">Membrane</keyword>
<evidence type="ECO:0000256" key="3">
    <source>
        <dbReference type="SAM" id="MobiDB-lite"/>
    </source>
</evidence>
<dbReference type="EMBL" id="JAFCMP010000004">
    <property type="protein sequence ID" value="KAG5192563.1"/>
    <property type="molecule type" value="Genomic_DNA"/>
</dbReference>
<keyword evidence="4" id="KW-0812">Transmembrane</keyword>
<feature type="region of interest" description="Disordered" evidence="3">
    <location>
        <begin position="96"/>
        <end position="177"/>
    </location>
</feature>
<feature type="region of interest" description="Disordered" evidence="3">
    <location>
        <begin position="310"/>
        <end position="356"/>
    </location>
</feature>
<organism evidence="6 7">
    <name type="scientific">Tribonema minus</name>
    <dbReference type="NCBI Taxonomy" id="303371"/>
    <lineage>
        <taxon>Eukaryota</taxon>
        <taxon>Sar</taxon>
        <taxon>Stramenopiles</taxon>
        <taxon>Ochrophyta</taxon>
        <taxon>PX clade</taxon>
        <taxon>Xanthophyceae</taxon>
        <taxon>Tribonematales</taxon>
        <taxon>Tribonemataceae</taxon>
        <taxon>Tribonema</taxon>
    </lineage>
</organism>
<keyword evidence="4" id="KW-1133">Transmembrane helix</keyword>
<dbReference type="InterPro" id="IPR010908">
    <property type="entry name" value="Longin_dom"/>
</dbReference>
<name>A0A836CPA5_9STRA</name>
<dbReference type="PROSITE" id="PS50859">
    <property type="entry name" value="LONGIN"/>
    <property type="match status" value="1"/>
</dbReference>
<proteinExistence type="predicted"/>
<comment type="caution">
    <text evidence="6">The sequence shown here is derived from an EMBL/GenBank/DDBJ whole genome shotgun (WGS) entry which is preliminary data.</text>
</comment>